<comment type="caution">
    <text evidence="1">The sequence shown here is derived from an EMBL/GenBank/DDBJ whole genome shotgun (WGS) entry which is preliminary data.</text>
</comment>
<organism evidence="1 2">
    <name type="scientific">Streptomyces zinciresistens K42</name>
    <dbReference type="NCBI Taxonomy" id="700597"/>
    <lineage>
        <taxon>Bacteria</taxon>
        <taxon>Bacillati</taxon>
        <taxon>Actinomycetota</taxon>
        <taxon>Actinomycetes</taxon>
        <taxon>Kitasatosporales</taxon>
        <taxon>Streptomycetaceae</taxon>
        <taxon>Streptomyces</taxon>
    </lineage>
</organism>
<sequence length="68" mass="6773">MSRHPVSAVAARLRVNALGGDSALTALWVALHVPAALLLGHVLTDHATVAATAPPGSAAMADDTAPPE</sequence>
<evidence type="ECO:0000313" key="1">
    <source>
        <dbReference type="EMBL" id="EGX61833.1"/>
    </source>
</evidence>
<dbReference type="PATRIC" id="fig|700597.3.peg.128"/>
<gene>
    <name evidence="1" type="ORF">SZN_00690</name>
</gene>
<reference evidence="1 2" key="1">
    <citation type="submission" date="2011-08" db="EMBL/GenBank/DDBJ databases">
        <authorList>
            <person name="Lin Y."/>
            <person name="Hao X."/>
            <person name="Johnstone L."/>
            <person name="Miller S.J."/>
            <person name="Wei G."/>
            <person name="Rensing C."/>
        </authorList>
    </citation>
    <scope>NUCLEOTIDE SEQUENCE [LARGE SCALE GENOMIC DNA]</scope>
    <source>
        <strain evidence="1 2">K42</strain>
    </source>
</reference>
<evidence type="ECO:0000313" key="2">
    <source>
        <dbReference type="Proteomes" id="UP000004217"/>
    </source>
</evidence>
<dbReference type="Proteomes" id="UP000004217">
    <property type="component" value="Unassembled WGS sequence"/>
</dbReference>
<protein>
    <submittedName>
        <fullName evidence="1">Uncharacterized protein</fullName>
    </submittedName>
</protein>
<proteinExistence type="predicted"/>
<accession>G2G3T7</accession>
<dbReference type="EMBL" id="AGBF01000001">
    <property type="protein sequence ID" value="EGX61833.1"/>
    <property type="molecule type" value="Genomic_DNA"/>
</dbReference>
<name>G2G3T7_9ACTN</name>
<keyword evidence="2" id="KW-1185">Reference proteome</keyword>
<dbReference type="AlphaFoldDB" id="G2G3T7"/>
<dbReference type="RefSeq" id="WP_007490572.1">
    <property type="nucleotide sequence ID" value="NZ_AGBF01000001.1"/>
</dbReference>